<keyword evidence="1" id="KW-1133">Transmembrane helix</keyword>
<keyword evidence="1" id="KW-0472">Membrane</keyword>
<dbReference type="EMBL" id="CP014699">
    <property type="protein sequence ID" value="AND79112.1"/>
    <property type="molecule type" value="Genomic_DNA"/>
</dbReference>
<evidence type="ECO:0000313" key="3">
    <source>
        <dbReference type="Proteomes" id="UP000077317"/>
    </source>
</evidence>
<proteinExistence type="predicted"/>
<dbReference type="AlphaFoldDB" id="A0A172Q6S4"/>
<dbReference type="OrthoDB" id="2591569at2"/>
<name>A0A172Q6S4_9STRE</name>
<feature type="transmembrane region" description="Helical" evidence="1">
    <location>
        <begin position="102"/>
        <end position="122"/>
    </location>
</feature>
<sequence length="202" mass="22537">MIKFIRWNALELYTAISIIFLMIAGITGSPSFTQKIVLLYTVLFVFHEWEEGRYPGGFIDKVVSKVTGLHASEELHRASRIPTGILLLTFSLTPYLFDNQPVFLLVAMNLCIFEGIVHILAIRVANLGVPYSPGMITAELELILGIYVYVRFANLNVLSAANVLLGIALFIACFICMQRSLLAMMGKGYGDILRARKAHHTK</sequence>
<dbReference type="KEGG" id="spat:A0O21_03265"/>
<feature type="transmembrane region" description="Helical" evidence="1">
    <location>
        <begin position="134"/>
        <end position="152"/>
    </location>
</feature>
<reference evidence="2 3" key="1">
    <citation type="journal article" date="2016" name="Int. J. Syst. Evol. Microbiol.">
        <title>Streptococcuspantholopis sp. nov., isolated from faeces of the Tibetan antelope (Pantholops hodgsonii).</title>
        <authorList>
            <person name="Bai X."/>
            <person name="Xiong Y."/>
            <person name="Lu S."/>
            <person name="Jin D."/>
            <person name="Lai X."/>
            <person name="Yang J."/>
            <person name="Niu L."/>
            <person name="Hu S."/>
            <person name="Meng X."/>
            <person name="Pu J."/>
            <person name="Ye C."/>
            <person name="Xu J."/>
        </authorList>
    </citation>
    <scope>NUCLEOTIDE SEQUENCE [LARGE SCALE GENOMIC DNA]</scope>
    <source>
        <strain evidence="2 3">TA 26</strain>
    </source>
</reference>
<keyword evidence="3" id="KW-1185">Reference proteome</keyword>
<dbReference type="InterPro" id="IPR025671">
    <property type="entry name" value="HXXEE"/>
</dbReference>
<feature type="transmembrane region" description="Helical" evidence="1">
    <location>
        <begin position="12"/>
        <end position="32"/>
    </location>
</feature>
<accession>A0A172Q6S4</accession>
<reference evidence="3" key="2">
    <citation type="submission" date="2016-03" db="EMBL/GenBank/DDBJ databases">
        <title>Streptococcus antelopensis sp. nov., isolated from the feces of the Tibetan antelope (Pantholops hodgsonii) in Hoh Xil National Nature Reserve, Qinghai, China.</title>
        <authorList>
            <person name="Bai X."/>
        </authorList>
    </citation>
    <scope>NUCLEOTIDE SEQUENCE [LARGE SCALE GENOMIC DNA]</scope>
    <source>
        <strain evidence="3">TA 26</strain>
    </source>
</reference>
<keyword evidence="1" id="KW-0812">Transmembrane</keyword>
<feature type="transmembrane region" description="Helical" evidence="1">
    <location>
        <begin position="158"/>
        <end position="177"/>
    </location>
</feature>
<organism evidence="2 3">
    <name type="scientific">Streptococcus pantholopis</name>
    <dbReference type="NCBI Taxonomy" id="1811193"/>
    <lineage>
        <taxon>Bacteria</taxon>
        <taxon>Bacillati</taxon>
        <taxon>Bacillota</taxon>
        <taxon>Bacilli</taxon>
        <taxon>Lactobacillales</taxon>
        <taxon>Streptococcaceae</taxon>
        <taxon>Streptococcus</taxon>
    </lineage>
</organism>
<dbReference type="Pfam" id="PF13787">
    <property type="entry name" value="HXXEE"/>
    <property type="match status" value="1"/>
</dbReference>
<gene>
    <name evidence="2" type="ORF">A0O21_03265</name>
</gene>
<dbReference type="Proteomes" id="UP000077317">
    <property type="component" value="Chromosome"/>
</dbReference>
<evidence type="ECO:0008006" key="4">
    <source>
        <dbReference type="Google" id="ProtNLM"/>
    </source>
</evidence>
<dbReference type="RefSeq" id="WP_067061200.1">
    <property type="nucleotide sequence ID" value="NZ_CP014699.1"/>
</dbReference>
<evidence type="ECO:0000313" key="2">
    <source>
        <dbReference type="EMBL" id="AND79112.1"/>
    </source>
</evidence>
<protein>
    <recommendedName>
        <fullName evidence="4">HXXEE domain-containing protein</fullName>
    </recommendedName>
</protein>
<evidence type="ECO:0000256" key="1">
    <source>
        <dbReference type="SAM" id="Phobius"/>
    </source>
</evidence>